<comment type="subcellular location">
    <subcellularLocation>
        <location evidence="1">Membrane</location>
        <topology evidence="1">Multi-pass membrane protein</topology>
    </subcellularLocation>
</comment>
<feature type="transmembrane region" description="Helical" evidence="2">
    <location>
        <begin position="337"/>
        <end position="358"/>
    </location>
</feature>
<feature type="transmembrane region" description="Helical" evidence="2">
    <location>
        <begin position="97"/>
        <end position="115"/>
    </location>
</feature>
<dbReference type="PROSITE" id="PS50850">
    <property type="entry name" value="MFS"/>
    <property type="match status" value="1"/>
</dbReference>
<dbReference type="InterPro" id="IPR020846">
    <property type="entry name" value="MFS_dom"/>
</dbReference>
<feature type="transmembrane region" description="Helical" evidence="2">
    <location>
        <begin position="127"/>
        <end position="152"/>
    </location>
</feature>
<dbReference type="EMBL" id="CALNXK010000033">
    <property type="protein sequence ID" value="CAH3119295.1"/>
    <property type="molecule type" value="Genomic_DNA"/>
</dbReference>
<accession>A0ABN8NT15</accession>
<keyword evidence="2" id="KW-0812">Transmembrane</keyword>
<evidence type="ECO:0000313" key="4">
    <source>
        <dbReference type="EMBL" id="CAH3119295.1"/>
    </source>
</evidence>
<gene>
    <name evidence="4" type="ORF">PLOB_00027283</name>
</gene>
<keyword evidence="2" id="KW-1133">Transmembrane helix</keyword>
<feature type="transmembrane region" description="Helical" evidence="2">
    <location>
        <begin position="185"/>
        <end position="207"/>
    </location>
</feature>
<feature type="domain" description="Major facilitator superfamily (MFS) profile" evidence="3">
    <location>
        <begin position="60"/>
        <end position="452"/>
    </location>
</feature>
<keyword evidence="2" id="KW-0472">Membrane</keyword>
<name>A0ABN8NT15_9CNID</name>
<reference evidence="4 5" key="1">
    <citation type="submission" date="2022-05" db="EMBL/GenBank/DDBJ databases">
        <authorList>
            <consortium name="Genoscope - CEA"/>
            <person name="William W."/>
        </authorList>
    </citation>
    <scope>NUCLEOTIDE SEQUENCE [LARGE SCALE GENOMIC DNA]</scope>
</reference>
<feature type="transmembrane region" description="Helical" evidence="2">
    <location>
        <begin position="398"/>
        <end position="417"/>
    </location>
</feature>
<feature type="transmembrane region" description="Helical" evidence="2">
    <location>
        <begin position="308"/>
        <end position="325"/>
    </location>
</feature>
<feature type="transmembrane region" description="Helical" evidence="2">
    <location>
        <begin position="429"/>
        <end position="450"/>
    </location>
</feature>
<dbReference type="PANTHER" id="PTHR11360:SF284">
    <property type="entry name" value="EG:103B4.3 PROTEIN-RELATED"/>
    <property type="match status" value="1"/>
</dbReference>
<evidence type="ECO:0000256" key="1">
    <source>
        <dbReference type="ARBA" id="ARBA00004141"/>
    </source>
</evidence>
<dbReference type="Pfam" id="PF07690">
    <property type="entry name" value="MFS_1"/>
    <property type="match status" value="1"/>
</dbReference>
<proteinExistence type="predicted"/>
<dbReference type="Gene3D" id="1.20.1250.20">
    <property type="entry name" value="MFS general substrate transporter like domains"/>
    <property type="match status" value="2"/>
</dbReference>
<dbReference type="InterPro" id="IPR050327">
    <property type="entry name" value="Proton-linked_MCT"/>
</dbReference>
<dbReference type="PANTHER" id="PTHR11360">
    <property type="entry name" value="MONOCARBOXYLATE TRANSPORTER"/>
    <property type="match status" value="1"/>
</dbReference>
<dbReference type="InterPro" id="IPR011701">
    <property type="entry name" value="MFS"/>
</dbReference>
<evidence type="ECO:0000313" key="5">
    <source>
        <dbReference type="Proteomes" id="UP001159405"/>
    </source>
</evidence>
<organism evidence="4 5">
    <name type="scientific">Porites lobata</name>
    <dbReference type="NCBI Taxonomy" id="104759"/>
    <lineage>
        <taxon>Eukaryota</taxon>
        <taxon>Metazoa</taxon>
        <taxon>Cnidaria</taxon>
        <taxon>Anthozoa</taxon>
        <taxon>Hexacorallia</taxon>
        <taxon>Scleractinia</taxon>
        <taxon>Fungiina</taxon>
        <taxon>Poritidae</taxon>
        <taxon>Porites</taxon>
    </lineage>
</organism>
<feature type="transmembrane region" description="Helical" evidence="2">
    <location>
        <begin position="56"/>
        <end position="77"/>
    </location>
</feature>
<sequence>MNAEDDHLLKTKLLKTDTQVSSSISEVAECSTTSNNNLMVTFPSAKDAENTEKDGCWAWVVCGAAFCDLFIVLGMHYTVGVLYAALLDHFKESKSKTAWVGSIAQFCLFFFCYPGSLLSERFGCRRVVIFGGLFTSVGLLLSSFANSLYVIYVTHGVIVGFGTSISYLPALVMVAYYFDKKRSFATGIAASGSNLGALGLAPLQQLIVDSFGWRNCYRFLSGLALIISICGLLFKPLEEKKTAEYNLEKDSQVIEDKSSKKKGPRFPRNNWFIIWAVASTVATFGYFIPHVHLVRVAEEMGSSHRDGSLLLSYIGIGSGIGKIFFGKISDLPWVDTLRLYNICMVLSGLSPLLALLAVGYNMLVIYAVVLGLLDGCFIGLMSIVTFECADRHRISEAWGGVLMIMSFSMLIGAPAAGWFGEITGNYRNLFFLAGAPTILGAFIFSLVHCIKDPVISRQQKRAIVIPNHEKEIMLVYERLTVV</sequence>
<dbReference type="SUPFAM" id="SSF103473">
    <property type="entry name" value="MFS general substrate transporter"/>
    <property type="match status" value="1"/>
</dbReference>
<evidence type="ECO:0000259" key="3">
    <source>
        <dbReference type="PROSITE" id="PS50850"/>
    </source>
</evidence>
<feature type="transmembrane region" description="Helical" evidence="2">
    <location>
        <begin position="364"/>
        <end position="386"/>
    </location>
</feature>
<feature type="transmembrane region" description="Helical" evidence="2">
    <location>
        <begin position="158"/>
        <end position="178"/>
    </location>
</feature>
<feature type="transmembrane region" description="Helical" evidence="2">
    <location>
        <begin position="219"/>
        <end position="237"/>
    </location>
</feature>
<dbReference type="CDD" id="cd17352">
    <property type="entry name" value="MFS_MCT_SLC16"/>
    <property type="match status" value="1"/>
</dbReference>
<feature type="transmembrane region" description="Helical" evidence="2">
    <location>
        <begin position="270"/>
        <end position="288"/>
    </location>
</feature>
<dbReference type="Proteomes" id="UP001159405">
    <property type="component" value="Unassembled WGS sequence"/>
</dbReference>
<dbReference type="InterPro" id="IPR036259">
    <property type="entry name" value="MFS_trans_sf"/>
</dbReference>
<protein>
    <recommendedName>
        <fullName evidence="3">Major facilitator superfamily (MFS) profile domain-containing protein</fullName>
    </recommendedName>
</protein>
<comment type="caution">
    <text evidence="4">The sequence shown here is derived from an EMBL/GenBank/DDBJ whole genome shotgun (WGS) entry which is preliminary data.</text>
</comment>
<evidence type="ECO:0000256" key="2">
    <source>
        <dbReference type="SAM" id="Phobius"/>
    </source>
</evidence>
<keyword evidence="5" id="KW-1185">Reference proteome</keyword>